<reference evidence="2" key="2">
    <citation type="journal article" date="2021" name="PeerJ">
        <title>Extensive microbial diversity within the chicken gut microbiome revealed by metagenomics and culture.</title>
        <authorList>
            <person name="Gilroy R."/>
            <person name="Ravi A."/>
            <person name="Getino M."/>
            <person name="Pursley I."/>
            <person name="Horton D.L."/>
            <person name="Alikhan N.F."/>
            <person name="Baker D."/>
            <person name="Gharbi K."/>
            <person name="Hall N."/>
            <person name="Watson M."/>
            <person name="Adriaenssens E.M."/>
            <person name="Foster-Nyarko E."/>
            <person name="Jarju S."/>
            <person name="Secka A."/>
            <person name="Antonio M."/>
            <person name="Oren A."/>
            <person name="Chaudhuri R.R."/>
            <person name="La Ragione R."/>
            <person name="Hildebrand F."/>
            <person name="Pallen M.J."/>
        </authorList>
    </citation>
    <scope>NUCLEOTIDE SEQUENCE</scope>
    <source>
        <strain evidence="2">23406</strain>
    </source>
</reference>
<reference evidence="2" key="1">
    <citation type="submission" date="2020-10" db="EMBL/GenBank/DDBJ databases">
        <authorList>
            <person name="Gilroy R."/>
        </authorList>
    </citation>
    <scope>NUCLEOTIDE SEQUENCE</scope>
    <source>
        <strain evidence="2">23406</strain>
    </source>
</reference>
<evidence type="ECO:0000313" key="2">
    <source>
        <dbReference type="EMBL" id="HIV00244.1"/>
    </source>
</evidence>
<dbReference type="AlphaFoldDB" id="A0A9D1NCN7"/>
<dbReference type="EMBL" id="DVOH01000027">
    <property type="protein sequence ID" value="HIV00244.1"/>
    <property type="molecule type" value="Genomic_DNA"/>
</dbReference>
<accession>A0A9D1NCN7</accession>
<proteinExistence type="predicted"/>
<evidence type="ECO:0000256" key="1">
    <source>
        <dbReference type="SAM" id="MobiDB-lite"/>
    </source>
</evidence>
<dbReference type="Proteomes" id="UP000886891">
    <property type="component" value="Unassembled WGS sequence"/>
</dbReference>
<name>A0A9D1NCN7_9FIRM</name>
<comment type="caution">
    <text evidence="2">The sequence shown here is derived from an EMBL/GenBank/DDBJ whole genome shotgun (WGS) entry which is preliminary data.</text>
</comment>
<feature type="compositionally biased region" description="Acidic residues" evidence="1">
    <location>
        <begin position="82"/>
        <end position="102"/>
    </location>
</feature>
<gene>
    <name evidence="2" type="ORF">IAB14_03905</name>
</gene>
<feature type="compositionally biased region" description="Acidic residues" evidence="1">
    <location>
        <begin position="111"/>
        <end position="145"/>
    </location>
</feature>
<evidence type="ECO:0000313" key="3">
    <source>
        <dbReference type="Proteomes" id="UP000886891"/>
    </source>
</evidence>
<feature type="non-terminal residue" evidence="2">
    <location>
        <position position="145"/>
    </location>
</feature>
<protein>
    <submittedName>
        <fullName evidence="2">Uncharacterized protein</fullName>
    </submittedName>
</protein>
<sequence>MAKFKKCPRCEINYIPLEKEYCEICEKEMKGEAHYEEEEDYEEGVLCPRCRVNYLAEGEKLCESCLAEIEKEKEPSAAAFGDWEEEENVDDEEAIDEEDIIMPDELSLEAIAEEEDELLEEELEGDPDEYADEDDDLDDLDAEDF</sequence>
<organism evidence="2 3">
    <name type="scientific">Candidatus Stercoripulliclostridium merdipullorum</name>
    <dbReference type="NCBI Taxonomy" id="2840952"/>
    <lineage>
        <taxon>Bacteria</taxon>
        <taxon>Bacillati</taxon>
        <taxon>Bacillota</taxon>
        <taxon>Clostridia</taxon>
        <taxon>Eubacteriales</taxon>
        <taxon>Candidatus Stercoripulliclostridium</taxon>
    </lineage>
</organism>
<feature type="region of interest" description="Disordered" evidence="1">
    <location>
        <begin position="75"/>
        <end position="145"/>
    </location>
</feature>